<sequence>MTVQQQVRGPLSAAVARLCTELRPRLGADAAAGVDEVLERLTAPLQLAVVGRVASGKSTLVNALIGRNVAPTDVGECTRVVTRFRYGTVDRIEVVLLDGTTHTLPFTQRAGVPADLGVDRRRVSHVEVYLTNAVLRDLTVIDTPGLGSLDESSVARAEAVLGAADGTPTTGERLDPVSRRAVLGAEAVLYVLTQSARADDRHALDTFGAATGERPAGPANAVGVLNKADTVEPDSAGDGQEDPWSSAEALAAEQARLLTPKVTDVVPLIALLAETAESPEFTDADATALHQLARLDPATRQTMLLSGDLFTEWECAVPADTRERLLRLLDLYGIRCALEEIDADPTVTAGRLREALRRRSGLPALRARVNSVFRGRADGIKAAAGLASLAAVARCRAGERERRMLHDGIEALLTQPQAHQLRLLEALTTVSSGEVELPADLLDEVLRLGSSEDFAERLGMPGAPAERMREFALERARWWRSFASLGSTPAQSRVAHVVHRAYFLIWRQLRGTSG</sequence>
<dbReference type="AlphaFoldDB" id="A0A2T0GRF0"/>
<name>A0A2T0GRF0_ACTMO</name>
<dbReference type="GO" id="GO:0016020">
    <property type="term" value="C:membrane"/>
    <property type="evidence" value="ECO:0007669"/>
    <property type="project" value="UniProtKB-SubCell"/>
</dbReference>
<dbReference type="InterPro" id="IPR027417">
    <property type="entry name" value="P-loop_NTPase"/>
</dbReference>
<dbReference type="Proteomes" id="UP000239352">
    <property type="component" value="Unassembled WGS sequence"/>
</dbReference>
<gene>
    <name evidence="7" type="ORF">CEP50_19400</name>
</gene>
<evidence type="ECO:0000256" key="2">
    <source>
        <dbReference type="ARBA" id="ARBA00022741"/>
    </source>
</evidence>
<dbReference type="GO" id="GO:0003924">
    <property type="term" value="F:GTPase activity"/>
    <property type="evidence" value="ECO:0007669"/>
    <property type="project" value="InterPro"/>
</dbReference>
<dbReference type="RefSeq" id="WP_106115350.1">
    <property type="nucleotide sequence ID" value="NZ_PVSR01000067.1"/>
</dbReference>
<keyword evidence="8" id="KW-1185">Reference proteome</keyword>
<evidence type="ECO:0000259" key="6">
    <source>
        <dbReference type="Pfam" id="PF00350"/>
    </source>
</evidence>
<keyword evidence="5" id="KW-0472">Membrane</keyword>
<protein>
    <submittedName>
        <fullName evidence="7">GTPase</fullName>
    </submittedName>
</protein>
<evidence type="ECO:0000256" key="5">
    <source>
        <dbReference type="ARBA" id="ARBA00023136"/>
    </source>
</evidence>
<feature type="domain" description="Dynamin N-terminal" evidence="6">
    <location>
        <begin position="47"/>
        <end position="154"/>
    </location>
</feature>
<keyword evidence="4" id="KW-0342">GTP-binding</keyword>
<dbReference type="Pfam" id="PF00350">
    <property type="entry name" value="Dynamin_N"/>
    <property type="match status" value="1"/>
</dbReference>
<dbReference type="EMBL" id="PVSR01000067">
    <property type="protein sequence ID" value="PRW61685.1"/>
    <property type="molecule type" value="Genomic_DNA"/>
</dbReference>
<evidence type="ECO:0000313" key="7">
    <source>
        <dbReference type="EMBL" id="PRW61685.1"/>
    </source>
</evidence>
<evidence type="ECO:0000256" key="3">
    <source>
        <dbReference type="ARBA" id="ARBA00022801"/>
    </source>
</evidence>
<reference evidence="7 8" key="1">
    <citation type="submission" date="2018-03" db="EMBL/GenBank/DDBJ databases">
        <title>Actinopolyspora mortivallis from Sahara, screening for active biomolecules.</title>
        <authorList>
            <person name="Selama O."/>
            <person name="Wellington E.M.H."/>
            <person name="Hacene H."/>
        </authorList>
    </citation>
    <scope>NUCLEOTIDE SEQUENCE [LARGE SCALE GENOMIC DNA]</scope>
    <source>
        <strain evidence="7 8">M5A</strain>
    </source>
</reference>
<dbReference type="PANTHER" id="PTHR10465">
    <property type="entry name" value="TRANSMEMBRANE GTPASE FZO1"/>
    <property type="match status" value="1"/>
</dbReference>
<dbReference type="SUPFAM" id="SSF52540">
    <property type="entry name" value="P-loop containing nucleoside triphosphate hydrolases"/>
    <property type="match status" value="1"/>
</dbReference>
<proteinExistence type="predicted"/>
<dbReference type="InParanoid" id="A0A2T0GRF0"/>
<evidence type="ECO:0000256" key="4">
    <source>
        <dbReference type="ARBA" id="ARBA00023134"/>
    </source>
</evidence>
<evidence type="ECO:0000313" key="8">
    <source>
        <dbReference type="Proteomes" id="UP000239352"/>
    </source>
</evidence>
<dbReference type="InterPro" id="IPR045063">
    <property type="entry name" value="Dynamin_N"/>
</dbReference>
<dbReference type="Gene3D" id="3.40.50.300">
    <property type="entry name" value="P-loop containing nucleotide triphosphate hydrolases"/>
    <property type="match status" value="1"/>
</dbReference>
<dbReference type="STRING" id="1050202.GCA_000384035_03829"/>
<comment type="subcellular location">
    <subcellularLocation>
        <location evidence="1">Membrane</location>
    </subcellularLocation>
</comment>
<dbReference type="InterPro" id="IPR027094">
    <property type="entry name" value="Mitofusin_fam"/>
</dbReference>
<keyword evidence="3" id="KW-0378">Hydrolase</keyword>
<evidence type="ECO:0000256" key="1">
    <source>
        <dbReference type="ARBA" id="ARBA00004370"/>
    </source>
</evidence>
<dbReference type="PANTHER" id="PTHR10465:SF0">
    <property type="entry name" value="SARCALUMENIN"/>
    <property type="match status" value="1"/>
</dbReference>
<keyword evidence="2" id="KW-0547">Nucleotide-binding</keyword>
<organism evidence="7 8">
    <name type="scientific">Actinopolyspora mortivallis</name>
    <dbReference type="NCBI Taxonomy" id="33906"/>
    <lineage>
        <taxon>Bacteria</taxon>
        <taxon>Bacillati</taxon>
        <taxon>Actinomycetota</taxon>
        <taxon>Actinomycetes</taxon>
        <taxon>Actinopolysporales</taxon>
        <taxon>Actinopolysporaceae</taxon>
        <taxon>Actinopolyspora</taxon>
    </lineage>
</organism>
<dbReference type="GO" id="GO:0005525">
    <property type="term" value="F:GTP binding"/>
    <property type="evidence" value="ECO:0007669"/>
    <property type="project" value="UniProtKB-KW"/>
</dbReference>
<comment type="caution">
    <text evidence="7">The sequence shown here is derived from an EMBL/GenBank/DDBJ whole genome shotgun (WGS) entry which is preliminary data.</text>
</comment>
<accession>A0A2T0GRF0</accession>